<dbReference type="AlphaFoldDB" id="A0A7W0HVH5"/>
<keyword evidence="3" id="KW-1185">Reference proteome</keyword>
<proteinExistence type="predicted"/>
<accession>A0A7W0HVH5</accession>
<dbReference type="GO" id="GO:0005886">
    <property type="term" value="C:plasma membrane"/>
    <property type="evidence" value="ECO:0007669"/>
    <property type="project" value="UniProtKB-SubCell"/>
</dbReference>
<name>A0A7W0HVH5_9ACTN</name>
<organism evidence="2 3">
    <name type="scientific">Nonomuraea soli</name>
    <dbReference type="NCBI Taxonomy" id="1032476"/>
    <lineage>
        <taxon>Bacteria</taxon>
        <taxon>Bacillati</taxon>
        <taxon>Actinomycetota</taxon>
        <taxon>Actinomycetes</taxon>
        <taxon>Streptosporangiales</taxon>
        <taxon>Streptosporangiaceae</taxon>
        <taxon>Nonomuraea</taxon>
    </lineage>
</organism>
<dbReference type="EMBL" id="JACDUR010000010">
    <property type="protein sequence ID" value="MBA2897203.1"/>
    <property type="molecule type" value="Genomic_DNA"/>
</dbReference>
<keyword evidence="1" id="KW-0812">Transmembrane</keyword>
<keyword evidence="1" id="KW-1133">Transmembrane helix</keyword>
<evidence type="ECO:0000313" key="3">
    <source>
        <dbReference type="Proteomes" id="UP000530928"/>
    </source>
</evidence>
<evidence type="ECO:0000313" key="2">
    <source>
        <dbReference type="EMBL" id="MBA2897203.1"/>
    </source>
</evidence>
<feature type="transmembrane region" description="Helical" evidence="1">
    <location>
        <begin position="128"/>
        <end position="150"/>
    </location>
</feature>
<dbReference type="Proteomes" id="UP000530928">
    <property type="component" value="Unassembled WGS sequence"/>
</dbReference>
<feature type="transmembrane region" description="Helical" evidence="1">
    <location>
        <begin position="157"/>
        <end position="176"/>
    </location>
</feature>
<dbReference type="RefSeq" id="WP_181615906.1">
    <property type="nucleotide sequence ID" value="NZ_BAABAM010000010.1"/>
</dbReference>
<feature type="transmembrane region" description="Helical" evidence="1">
    <location>
        <begin position="51"/>
        <end position="73"/>
    </location>
</feature>
<comment type="caution">
    <text evidence="2">The sequence shown here is derived from an EMBL/GenBank/DDBJ whole genome shotgun (WGS) entry which is preliminary data.</text>
</comment>
<reference evidence="2 3" key="1">
    <citation type="submission" date="2020-07" db="EMBL/GenBank/DDBJ databases">
        <title>Genomic Encyclopedia of Type Strains, Phase IV (KMG-IV): sequencing the most valuable type-strain genomes for metagenomic binning, comparative biology and taxonomic classification.</title>
        <authorList>
            <person name="Goeker M."/>
        </authorList>
    </citation>
    <scope>NUCLEOTIDE SEQUENCE [LARGE SCALE GENOMIC DNA]</scope>
    <source>
        <strain evidence="2 3">DSM 45533</strain>
    </source>
</reference>
<evidence type="ECO:0000256" key="1">
    <source>
        <dbReference type="SAM" id="Phobius"/>
    </source>
</evidence>
<feature type="transmembrane region" description="Helical" evidence="1">
    <location>
        <begin position="205"/>
        <end position="225"/>
    </location>
</feature>
<sequence>MNTVVAGITFRAMLGRRRIVLLILLPVFLIGMAFALRLLGDADQATAVSLLQAFSIGTMLPLLGLIAGTGVIAPEIDDGTIIHLLSKPISRPVIAQTKFLVAATMLVLFAAIPTYAAAWILIRGEAGIALGFALGATVAGFAYAAVFLLLGVVTKHAVAIGVVYALIWEGLIGTFVPGARKFSIQQWGQTIADQLTDVPFLKSDVAIGFAVPALVIVTVGAVVLAGMRLRSFSLTGDE</sequence>
<dbReference type="Pfam" id="PF12730">
    <property type="entry name" value="ABC2_membrane_4"/>
    <property type="match status" value="1"/>
</dbReference>
<feature type="transmembrane region" description="Helical" evidence="1">
    <location>
        <begin position="99"/>
        <end position="122"/>
    </location>
</feature>
<dbReference type="GO" id="GO:0140359">
    <property type="term" value="F:ABC-type transporter activity"/>
    <property type="evidence" value="ECO:0007669"/>
    <property type="project" value="InterPro"/>
</dbReference>
<gene>
    <name evidence="2" type="ORF">HNR30_008599</name>
</gene>
<protein>
    <submittedName>
        <fullName evidence="2">ABC-2 type transport system permease protein</fullName>
    </submittedName>
</protein>
<keyword evidence="1" id="KW-0472">Membrane</keyword>
<feature type="transmembrane region" description="Helical" evidence="1">
    <location>
        <begin position="19"/>
        <end position="39"/>
    </location>
</feature>